<keyword evidence="3" id="KW-0969">Cilium</keyword>
<evidence type="ECO:0000256" key="3">
    <source>
        <dbReference type="ARBA" id="ARBA00023069"/>
    </source>
</evidence>
<comment type="similarity">
    <text evidence="2">Belongs to the IFT57 family.</text>
</comment>
<accession>A0AAW1PMB3</accession>
<dbReference type="PANTHER" id="PTHR16011">
    <property type="entry name" value="IFT57/HIPPI"/>
    <property type="match status" value="1"/>
</dbReference>
<protein>
    <submittedName>
        <fullName evidence="6">Uncharacterized protein</fullName>
    </submittedName>
</protein>
<comment type="caution">
    <text evidence="6">The sequence shown here is derived from an EMBL/GenBank/DDBJ whole genome shotgun (WGS) entry which is preliminary data.</text>
</comment>
<gene>
    <name evidence="6" type="ORF">WJX73_001003</name>
</gene>
<keyword evidence="5" id="KW-0175">Coiled coil</keyword>
<evidence type="ECO:0000256" key="5">
    <source>
        <dbReference type="SAM" id="Coils"/>
    </source>
</evidence>
<dbReference type="GO" id="GO:0042073">
    <property type="term" value="P:intraciliary transport"/>
    <property type="evidence" value="ECO:0007669"/>
    <property type="project" value="TreeGrafter"/>
</dbReference>
<evidence type="ECO:0000313" key="6">
    <source>
        <dbReference type="EMBL" id="KAK9810960.1"/>
    </source>
</evidence>
<dbReference type="Proteomes" id="UP001465755">
    <property type="component" value="Unassembled WGS sequence"/>
</dbReference>
<evidence type="ECO:0000256" key="4">
    <source>
        <dbReference type="ARBA" id="ARBA00023273"/>
    </source>
</evidence>
<dbReference type="GO" id="GO:0030992">
    <property type="term" value="C:intraciliary transport particle B"/>
    <property type="evidence" value="ECO:0007669"/>
    <property type="project" value="TreeGrafter"/>
</dbReference>
<dbReference type="GO" id="GO:0005815">
    <property type="term" value="C:microtubule organizing center"/>
    <property type="evidence" value="ECO:0007669"/>
    <property type="project" value="TreeGrafter"/>
</dbReference>
<dbReference type="GO" id="GO:1905515">
    <property type="term" value="P:non-motile cilium assembly"/>
    <property type="evidence" value="ECO:0007669"/>
    <property type="project" value="TreeGrafter"/>
</dbReference>
<sequence length="357" mass="39533">MALTVPLDVCMERLSLKIRALRGAGQASGIAAPPPVPRFYFATAAGDQQQLQAFVQTAAWLLQLCGRKQQQLLSLQTLPSPQALQLLVGEARATLSQPPEAQPGELQQGHGQAVCTLLDQLAEKAMQQLKFQWQSPQPSSTRIEQAQRYLHLEVTAEPYTEEDAEQQMQASDAALLEEADRLEQQGMFELQLDEGDSTWQLDLMLLKEDTAKLQSLASEALQAMNTLQQEQVAEDLQALRAHEDHLNEHCRPQLAELQALNQHLEALKQEEATQQLACQQAQETAQQLNQEVQQKKKQLQVLTSKVQDTQALTRMQEAVGKLDGELSDMAVHIGLLQHHMHSLQAPPATHSPVGIAA</sequence>
<dbReference type="InterPro" id="IPR019530">
    <property type="entry name" value="Intra-flagellar_transport_57"/>
</dbReference>
<dbReference type="Pfam" id="PF10498">
    <property type="entry name" value="IFT57"/>
    <property type="match status" value="2"/>
</dbReference>
<keyword evidence="7" id="KW-1185">Reference proteome</keyword>
<reference evidence="6 7" key="1">
    <citation type="journal article" date="2024" name="Nat. Commun.">
        <title>Phylogenomics reveals the evolutionary origins of lichenization in chlorophyte algae.</title>
        <authorList>
            <person name="Puginier C."/>
            <person name="Libourel C."/>
            <person name="Otte J."/>
            <person name="Skaloud P."/>
            <person name="Haon M."/>
            <person name="Grisel S."/>
            <person name="Petersen M."/>
            <person name="Berrin J.G."/>
            <person name="Delaux P.M."/>
            <person name="Dal Grande F."/>
            <person name="Keller J."/>
        </authorList>
    </citation>
    <scope>NUCLEOTIDE SEQUENCE [LARGE SCALE GENOMIC DNA]</scope>
    <source>
        <strain evidence="6 7">SAG 2036</strain>
    </source>
</reference>
<dbReference type="AlphaFoldDB" id="A0AAW1PMB3"/>
<dbReference type="PANTHER" id="PTHR16011:SF0">
    <property type="entry name" value="INTRAFLAGELLAR TRANSPORT PROTEIN 57 HOMOLOG"/>
    <property type="match status" value="1"/>
</dbReference>
<evidence type="ECO:0000256" key="2">
    <source>
        <dbReference type="ARBA" id="ARBA00009415"/>
    </source>
</evidence>
<dbReference type="GO" id="GO:0005794">
    <property type="term" value="C:Golgi apparatus"/>
    <property type="evidence" value="ECO:0007669"/>
    <property type="project" value="TreeGrafter"/>
</dbReference>
<feature type="coiled-coil region" evidence="5">
    <location>
        <begin position="254"/>
        <end position="312"/>
    </location>
</feature>
<dbReference type="EMBL" id="JALJOQ010000012">
    <property type="protein sequence ID" value="KAK9810960.1"/>
    <property type="molecule type" value="Genomic_DNA"/>
</dbReference>
<proteinExistence type="inferred from homology"/>
<dbReference type="GO" id="GO:0005929">
    <property type="term" value="C:cilium"/>
    <property type="evidence" value="ECO:0007669"/>
    <property type="project" value="UniProtKB-SubCell"/>
</dbReference>
<name>A0AAW1PMB3_9CHLO</name>
<keyword evidence="4" id="KW-0966">Cell projection</keyword>
<organism evidence="6 7">
    <name type="scientific">Symbiochloris irregularis</name>
    <dbReference type="NCBI Taxonomy" id="706552"/>
    <lineage>
        <taxon>Eukaryota</taxon>
        <taxon>Viridiplantae</taxon>
        <taxon>Chlorophyta</taxon>
        <taxon>core chlorophytes</taxon>
        <taxon>Trebouxiophyceae</taxon>
        <taxon>Trebouxiales</taxon>
        <taxon>Trebouxiaceae</taxon>
        <taxon>Symbiochloris</taxon>
    </lineage>
</organism>
<comment type="subcellular location">
    <subcellularLocation>
        <location evidence="1">Cell projection</location>
        <location evidence="1">Cilium</location>
    </subcellularLocation>
</comment>
<evidence type="ECO:0000313" key="7">
    <source>
        <dbReference type="Proteomes" id="UP001465755"/>
    </source>
</evidence>
<evidence type="ECO:0000256" key="1">
    <source>
        <dbReference type="ARBA" id="ARBA00004138"/>
    </source>
</evidence>